<evidence type="ECO:0000256" key="4">
    <source>
        <dbReference type="ARBA" id="ARBA00022683"/>
    </source>
</evidence>
<dbReference type="PROSITE" id="PS51095">
    <property type="entry name" value="PTS_EIIA_TYPE_3"/>
    <property type="match status" value="1"/>
</dbReference>
<evidence type="ECO:0000313" key="9">
    <source>
        <dbReference type="Proteomes" id="UP000070080"/>
    </source>
</evidence>
<dbReference type="PANTHER" id="PTHR34382">
    <property type="entry name" value="PTS SYSTEM N,N'-DIACETYLCHITOBIOSE-SPECIFIC EIIA COMPONENT"/>
    <property type="match status" value="1"/>
</dbReference>
<keyword evidence="6" id="KW-0479">Metal-binding</keyword>
<comment type="caution">
    <text evidence="8">The sequence shown here is derived from an EMBL/GenBank/DDBJ whole genome shotgun (WGS) entry which is preliminary data.</text>
</comment>
<feature type="binding site" evidence="6">
    <location>
        <position position="79"/>
    </location>
    <ligand>
        <name>Mg(2+)</name>
        <dbReference type="ChEBI" id="CHEBI:18420"/>
        <note>ligand shared between all trimeric partners</note>
    </ligand>
</feature>
<accession>A0A133YGY5</accession>
<evidence type="ECO:0000256" key="7">
    <source>
        <dbReference type="PROSITE-ProRule" id="PRU00418"/>
    </source>
</evidence>
<dbReference type="GO" id="GO:0009401">
    <property type="term" value="P:phosphoenolpyruvate-dependent sugar phosphotransferase system"/>
    <property type="evidence" value="ECO:0007669"/>
    <property type="project" value="UniProtKB-KW"/>
</dbReference>
<comment type="cofactor">
    <cofactor evidence="6">
        <name>Mg(2+)</name>
        <dbReference type="ChEBI" id="CHEBI:18420"/>
    </cofactor>
    <text evidence="6">Binds 1 Mg(2+) ion per trimer.</text>
</comment>
<dbReference type="AlphaFoldDB" id="A0A133YGY5"/>
<gene>
    <name evidence="8" type="ORF">HMPREF1872_00122</name>
</gene>
<dbReference type="OrthoDB" id="389577at2"/>
<keyword evidence="6" id="KW-0460">Magnesium</keyword>
<keyword evidence="4" id="KW-0598">Phosphotransferase system</keyword>
<dbReference type="PIRSF" id="PIRSF000699">
    <property type="entry name" value="PTS_IILac_III"/>
    <property type="match status" value="1"/>
</dbReference>
<evidence type="ECO:0000256" key="5">
    <source>
        <dbReference type="PIRSR" id="PIRSR000699-1"/>
    </source>
</evidence>
<dbReference type="Proteomes" id="UP000070080">
    <property type="component" value="Unassembled WGS sequence"/>
</dbReference>
<keyword evidence="2" id="KW-0762">Sugar transport</keyword>
<dbReference type="Gene3D" id="1.20.58.80">
    <property type="entry name" value="Phosphotransferase system, lactose/cellobiose-type IIA subunit"/>
    <property type="match status" value="1"/>
</dbReference>
<sequence>MDDLELIFCQIIAQAGTAKSNYIEAMRCAREADFAKAESLINEANPAFMKAHEAHRELLVKEADGEKIPFSLLLMHAEDQLNSAEIFKTISEETLATMCTLLAKK</sequence>
<evidence type="ECO:0000256" key="6">
    <source>
        <dbReference type="PIRSR" id="PIRSR000699-2"/>
    </source>
</evidence>
<feature type="active site" description="Tele-phosphohistidine intermediate" evidence="5">
    <location>
        <position position="76"/>
    </location>
</feature>
<dbReference type="SUPFAM" id="SSF46973">
    <property type="entry name" value="Enzyme IIa from lactose specific PTS, IIa-lac"/>
    <property type="match status" value="1"/>
</dbReference>
<dbReference type="PANTHER" id="PTHR34382:SF10">
    <property type="entry name" value="PTS SYSTEM OLIGO-BETA-MANNOSIDE-SPECIFIC EIIA COMPONENT"/>
    <property type="match status" value="1"/>
</dbReference>
<dbReference type="Pfam" id="PF02255">
    <property type="entry name" value="PTS_IIA"/>
    <property type="match status" value="1"/>
</dbReference>
<keyword evidence="9" id="KW-1185">Reference proteome</keyword>
<dbReference type="EMBL" id="LSCV01000002">
    <property type="protein sequence ID" value="KXB42451.1"/>
    <property type="molecule type" value="Genomic_DNA"/>
</dbReference>
<dbReference type="GO" id="GO:0046872">
    <property type="term" value="F:metal ion binding"/>
    <property type="evidence" value="ECO:0007669"/>
    <property type="project" value="UniProtKB-KW"/>
</dbReference>
<organism evidence="8 9">
    <name type="scientific">Amygdalobacter nucleatus</name>
    <dbReference type="NCBI Taxonomy" id="3029274"/>
    <lineage>
        <taxon>Bacteria</taxon>
        <taxon>Bacillati</taxon>
        <taxon>Bacillota</taxon>
        <taxon>Clostridia</taxon>
        <taxon>Eubacteriales</taxon>
        <taxon>Oscillospiraceae</taxon>
        <taxon>Amygdalobacter</taxon>
    </lineage>
</organism>
<feature type="modified residue" description="Phosphohistidine; by HPr" evidence="7">
    <location>
        <position position="76"/>
    </location>
</feature>
<name>A0A133YGY5_9FIRM</name>
<evidence type="ECO:0000256" key="3">
    <source>
        <dbReference type="ARBA" id="ARBA00022679"/>
    </source>
</evidence>
<dbReference type="RefSeq" id="WP_066712402.1">
    <property type="nucleotide sequence ID" value="NZ_JARFNM010000001.1"/>
</dbReference>
<dbReference type="GO" id="GO:0016740">
    <property type="term" value="F:transferase activity"/>
    <property type="evidence" value="ECO:0007669"/>
    <property type="project" value="UniProtKB-KW"/>
</dbReference>
<keyword evidence="1" id="KW-0813">Transport</keyword>
<evidence type="ECO:0000256" key="1">
    <source>
        <dbReference type="ARBA" id="ARBA00022448"/>
    </source>
</evidence>
<reference evidence="9" key="1">
    <citation type="submission" date="2016-01" db="EMBL/GenBank/DDBJ databases">
        <authorList>
            <person name="Mitreva M."/>
            <person name="Pepin K.H."/>
            <person name="Mihindukulasuriya K.A."/>
            <person name="Fulton R."/>
            <person name="Fronick C."/>
            <person name="O'Laughlin M."/>
            <person name="Miner T."/>
            <person name="Herter B."/>
            <person name="Rosa B.A."/>
            <person name="Cordes M."/>
            <person name="Tomlinson C."/>
            <person name="Wollam A."/>
            <person name="Palsikar V.B."/>
            <person name="Mardis E.R."/>
            <person name="Wilson R.K."/>
        </authorList>
    </citation>
    <scope>NUCLEOTIDE SEQUENCE [LARGE SCALE GENOMIC DNA]</scope>
    <source>
        <strain evidence="9">KA00274</strain>
    </source>
</reference>
<dbReference type="STRING" id="1497955.HMPREF1872_00122"/>
<evidence type="ECO:0000313" key="8">
    <source>
        <dbReference type="EMBL" id="KXB42451.1"/>
    </source>
</evidence>
<evidence type="ECO:0000256" key="2">
    <source>
        <dbReference type="ARBA" id="ARBA00022597"/>
    </source>
</evidence>
<protein>
    <submittedName>
        <fullName evidence="8">Putative lactose-specific phosphotransferase enzyme IIA component</fullName>
    </submittedName>
</protein>
<keyword evidence="3 8" id="KW-0808">Transferase</keyword>
<proteinExistence type="predicted"/>
<dbReference type="InterPro" id="IPR036542">
    <property type="entry name" value="PTS_IIA_lac/cel_sf"/>
</dbReference>
<dbReference type="InterPro" id="IPR003188">
    <property type="entry name" value="PTS_IIA_lac/cel"/>
</dbReference>